<dbReference type="EC" id="6.3.5.7" evidence="5"/>
<dbReference type="SUPFAM" id="SSF75304">
    <property type="entry name" value="Amidase signature (AS) enzymes"/>
    <property type="match status" value="1"/>
</dbReference>
<dbReference type="GO" id="GO:0030956">
    <property type="term" value="C:glutamyl-tRNA(Gln) amidotransferase complex"/>
    <property type="evidence" value="ECO:0007669"/>
    <property type="project" value="UniProtKB-UniRule"/>
</dbReference>
<protein>
    <recommendedName>
        <fullName evidence="5">Glutamyl-tRNA(Gln) amidotransferase subunit A, mitochondrial</fullName>
        <shortName evidence="5">Glu-AdT subunit A</shortName>
        <ecNumber evidence="5">6.3.5.7</ecNumber>
    </recommendedName>
</protein>
<keyword evidence="2 5" id="KW-0547">Nucleotide-binding</keyword>
<evidence type="ECO:0000256" key="4">
    <source>
        <dbReference type="ARBA" id="ARBA00022917"/>
    </source>
</evidence>
<dbReference type="GO" id="GO:0070681">
    <property type="term" value="P:glutaminyl-tRNAGln biosynthesis via transamidation"/>
    <property type="evidence" value="ECO:0007669"/>
    <property type="project" value="UniProtKB-UniRule"/>
</dbReference>
<keyword evidence="7" id="KW-0808">Transferase</keyword>
<proteinExistence type="inferred from homology"/>
<evidence type="ECO:0000256" key="2">
    <source>
        <dbReference type="ARBA" id="ARBA00022741"/>
    </source>
</evidence>
<reference evidence="7 8" key="1">
    <citation type="submission" date="2016-03" db="EMBL/GenBank/DDBJ databases">
        <authorList>
            <person name="Ploux O."/>
        </authorList>
    </citation>
    <scope>NUCLEOTIDE SEQUENCE [LARGE SCALE GENOMIC DNA]</scope>
    <source>
        <strain evidence="7 8">UAMH 11012</strain>
    </source>
</reference>
<feature type="active site" description="Charge relay system" evidence="5">
    <location>
        <position position="127"/>
    </location>
</feature>
<accession>A0A1L7XCS9</accession>
<comment type="subcellular location">
    <subcellularLocation>
        <location evidence="5">Mitochondrion</location>
    </subcellularLocation>
</comment>
<gene>
    <name evidence="7" type="ORF">PAC_12747</name>
</gene>
<dbReference type="PANTHER" id="PTHR11895:SF7">
    <property type="entry name" value="GLUTAMYL-TRNA(GLN) AMIDOTRANSFERASE SUBUNIT A, MITOCHONDRIAL"/>
    <property type="match status" value="1"/>
</dbReference>
<dbReference type="InterPro" id="IPR004412">
    <property type="entry name" value="GatA"/>
</dbReference>
<dbReference type="GO" id="GO:0005524">
    <property type="term" value="F:ATP binding"/>
    <property type="evidence" value="ECO:0007669"/>
    <property type="project" value="UniProtKB-KW"/>
</dbReference>
<dbReference type="STRING" id="576137.A0A1L7XCS9"/>
<dbReference type="GO" id="GO:0032543">
    <property type="term" value="P:mitochondrial translation"/>
    <property type="evidence" value="ECO:0007669"/>
    <property type="project" value="UniProtKB-UniRule"/>
</dbReference>
<evidence type="ECO:0000313" key="7">
    <source>
        <dbReference type="EMBL" id="CZR62850.1"/>
    </source>
</evidence>
<evidence type="ECO:0000256" key="1">
    <source>
        <dbReference type="ARBA" id="ARBA00022598"/>
    </source>
</evidence>
<dbReference type="AlphaFoldDB" id="A0A1L7XCS9"/>
<feature type="domain" description="Amidase" evidence="6">
    <location>
        <begin position="48"/>
        <end position="501"/>
    </location>
</feature>
<keyword evidence="3 5" id="KW-0067">ATP-binding</keyword>
<dbReference type="GO" id="GO:0050567">
    <property type="term" value="F:glutaminyl-tRNA synthase (glutamine-hydrolyzing) activity"/>
    <property type="evidence" value="ECO:0007669"/>
    <property type="project" value="UniProtKB-UniRule"/>
</dbReference>
<dbReference type="InterPro" id="IPR036928">
    <property type="entry name" value="AS_sf"/>
</dbReference>
<dbReference type="HAMAP" id="MF_00120">
    <property type="entry name" value="GatA"/>
    <property type="match status" value="1"/>
</dbReference>
<name>A0A1L7XCS9_9HELO</name>
<dbReference type="OrthoDB" id="421993at2759"/>
<dbReference type="Gene3D" id="3.90.1300.10">
    <property type="entry name" value="Amidase signature (AS) domain"/>
    <property type="match status" value="1"/>
</dbReference>
<sequence length="641" mass="69963">MSRPAARSAEGSIHRVLSHGLPSNAFIPNNPKSTKAGLLALSPFQRDFAIKDNIATTPFLTTCASRTLQWYQSPFEAGVVQELRQRGGSVAGKTNLDEFGMGSHSTNSFFGPVTNEPPFQGISVGGSSGGSAIAVATEQCGMALGTDTGGSVRLPAAYTGVTGFKPSYGYISRWGVIPYANSLDTVGIVASSTLLIESAFQCSSHPDSRDPTSLTEDTRRRIKVSLRRSKRRERERRLALGELGDPIIEEANSLVNLRVGVPMEYNIEELEPSVKRVWRSALEILQDKGATLVPISLPNTKHALSAYYVLAPAEAASNLSKYDGVRYGTRADGKDGAGGLLYSVTRGHGFGEEVKRRILLGSYTLSSEARDNYFLKAQKVRRLVQQDFDRVFAAENPLRPTQQFDLSNMDESIPMQDKLGPPQVDVIVCPTAPTIAPDLEDVSNQTPVDNYMNDVFTVPASLAGLPAISVPFTVPRGFRKLDHPNYAGIQIIGQFGDDLRVIDVAKRLEALRDARLMLSIFSNKFAANRGTLDLVRRLMQAEKEGDSVDALRALYLAERKQGAGARLQIQKIPGDGSSRPWPGTKRLSWNKYGNELTAPPTIRGTHECRDLRPKADAEIDQEFQDALDIWEQIKGSGGEKP</sequence>
<comment type="subunit">
    <text evidence="5">Subunit of the heterotrimeric GatCAB amidotransferase (AdT) complex, composed of A, B and C subunits.</text>
</comment>
<feature type="active site" description="Acyl-ester intermediate" evidence="5">
    <location>
        <position position="151"/>
    </location>
</feature>
<dbReference type="PANTHER" id="PTHR11895">
    <property type="entry name" value="TRANSAMIDASE"/>
    <property type="match status" value="1"/>
</dbReference>
<comment type="catalytic activity">
    <reaction evidence="5">
        <text>L-glutamyl-tRNA(Gln) + L-glutamine + ATP + H2O = L-glutaminyl-tRNA(Gln) + L-glutamate + ADP + phosphate + H(+)</text>
        <dbReference type="Rhea" id="RHEA:17521"/>
        <dbReference type="Rhea" id="RHEA-COMP:9681"/>
        <dbReference type="Rhea" id="RHEA-COMP:9684"/>
        <dbReference type="ChEBI" id="CHEBI:15377"/>
        <dbReference type="ChEBI" id="CHEBI:15378"/>
        <dbReference type="ChEBI" id="CHEBI:29985"/>
        <dbReference type="ChEBI" id="CHEBI:30616"/>
        <dbReference type="ChEBI" id="CHEBI:43474"/>
        <dbReference type="ChEBI" id="CHEBI:58359"/>
        <dbReference type="ChEBI" id="CHEBI:78520"/>
        <dbReference type="ChEBI" id="CHEBI:78521"/>
        <dbReference type="ChEBI" id="CHEBI:456216"/>
        <dbReference type="EC" id="6.3.5.7"/>
    </reaction>
</comment>
<keyword evidence="8" id="KW-1185">Reference proteome</keyword>
<evidence type="ECO:0000256" key="3">
    <source>
        <dbReference type="ARBA" id="ARBA00022840"/>
    </source>
</evidence>
<keyword evidence="1 5" id="KW-0436">Ligase</keyword>
<feature type="active site" description="Charge relay system" evidence="5">
    <location>
        <position position="51"/>
    </location>
</feature>
<evidence type="ECO:0000256" key="5">
    <source>
        <dbReference type="HAMAP-Rule" id="MF_03150"/>
    </source>
</evidence>
<dbReference type="InterPro" id="IPR023631">
    <property type="entry name" value="Amidase_dom"/>
</dbReference>
<dbReference type="EMBL" id="FJOG01000022">
    <property type="protein sequence ID" value="CZR62850.1"/>
    <property type="molecule type" value="Genomic_DNA"/>
</dbReference>
<dbReference type="InterPro" id="IPR000120">
    <property type="entry name" value="Amidase"/>
</dbReference>
<evidence type="ECO:0000259" key="6">
    <source>
        <dbReference type="Pfam" id="PF01425"/>
    </source>
</evidence>
<comment type="function">
    <text evidence="5">Allows the formation of correctly charged Gln-tRNA(Gln) through the transamidation of misacylated Glu-tRNA(Gln) in the mitochondria. The reaction takes place in the presence of glutamine and ATP through an activated gamma-phospho-Glu-tRNA(Gln).</text>
</comment>
<keyword evidence="5" id="KW-0496">Mitochondrion</keyword>
<comment type="similarity">
    <text evidence="5">Belongs to the amidase family. GatA subfamily.</text>
</comment>
<dbReference type="Pfam" id="PF01425">
    <property type="entry name" value="Amidase"/>
    <property type="match status" value="1"/>
</dbReference>
<dbReference type="Proteomes" id="UP000184330">
    <property type="component" value="Unassembled WGS sequence"/>
</dbReference>
<evidence type="ECO:0000313" key="8">
    <source>
        <dbReference type="Proteomes" id="UP000184330"/>
    </source>
</evidence>
<dbReference type="GO" id="GO:0016740">
    <property type="term" value="F:transferase activity"/>
    <property type="evidence" value="ECO:0007669"/>
    <property type="project" value="UniProtKB-KW"/>
</dbReference>
<dbReference type="GO" id="GO:0005739">
    <property type="term" value="C:mitochondrion"/>
    <property type="evidence" value="ECO:0007669"/>
    <property type="project" value="UniProtKB-SubCell"/>
</dbReference>
<keyword evidence="4 5" id="KW-0648">Protein biosynthesis</keyword>
<organism evidence="7 8">
    <name type="scientific">Phialocephala subalpina</name>
    <dbReference type="NCBI Taxonomy" id="576137"/>
    <lineage>
        <taxon>Eukaryota</taxon>
        <taxon>Fungi</taxon>
        <taxon>Dikarya</taxon>
        <taxon>Ascomycota</taxon>
        <taxon>Pezizomycotina</taxon>
        <taxon>Leotiomycetes</taxon>
        <taxon>Helotiales</taxon>
        <taxon>Mollisiaceae</taxon>
        <taxon>Phialocephala</taxon>
        <taxon>Phialocephala fortinii species complex</taxon>
    </lineage>
</organism>